<dbReference type="EMBL" id="JBFCZG010000003">
    <property type="protein sequence ID" value="KAL3424788.1"/>
    <property type="molecule type" value="Genomic_DNA"/>
</dbReference>
<dbReference type="SUPFAM" id="SSF52540">
    <property type="entry name" value="P-loop containing nucleoside triphosphate hydrolases"/>
    <property type="match status" value="1"/>
</dbReference>
<evidence type="ECO:0000313" key="2">
    <source>
        <dbReference type="EMBL" id="KAL3424788.1"/>
    </source>
</evidence>
<gene>
    <name evidence="2" type="ORF">PVAG01_04069</name>
</gene>
<feature type="region of interest" description="Disordered" evidence="1">
    <location>
        <begin position="75"/>
        <end position="105"/>
    </location>
</feature>
<sequence length="875" mass="94140">MASIFTYDSVLQRVSSPWKTPSNSPIPSSPAKSNSEMVSRLDPEPQEGPVEYKLHLMLRPRRAYTSISTTSVLPASRLQKQRVGSQTRLSTKPGPIPPSAQSRQQRLEQLTTQLLWRLQQSSPYHASSKSIPIIPRLPEVDESGKISSRPSSLLAGLEQSRGALYEIGVSDDGTLVGLAPDEMEESLETIGAMATSLGCNVEVLRRIIVGHCEWEEAHETGSILGTAPELQRGVPNVLQVSKCEADLHVAEVLIMPNLGPENAILPSLSRLGMLSADESGEQPSKSSIQQPQSLFLGDSTEQLRVTITGPSKSGKSSLLGTLLTTNLDNGRGKSRVTSLKHPHELASGITSSVVHELIGYKERNVINYATGDVTTWTDIHAAADGGRLVCLTDSAGLPKYRRTTLRGLVGWDPHWLALCLGVGENDIGSSGAVHDTDGLGLGSGEDELDSAGVFLDLCLKLEKPLAIIITKYDLASKARLRQTLTNIYSAVKANKRTPSFIRRDLSEPSSDNLNTIPKTADECVQGALQPMITSMDFLSIVPIVVASATTGQGMQTLHSLLRNLPVPLPPTMHGFVGTSRLNPEQPASLFHIEDTYGVAASSLPLGTSINPVDLDGGVVVAGHLRFGSLAIGNTVMIGPSPANTNVFPLVQSRRRSARCSTAISGGLSSHDSTHDHYLRERESTDFENEPEWHVASIVSIRNLRLPVHTLHAGQVGTIGVVFQGVDISKSARLGPIRIRKTLQAVSRFTASFRDSDINSLSLTSGASVIVYIASIRAAARIVSLLPCDSLSIESLKSDEPSPDIFSLDGFELERDGQLRTELTMELLTSREWIELGSPILLIPNRATGMADRPEKGKGPLASLEGCVGRVTVVEE</sequence>
<evidence type="ECO:0000313" key="3">
    <source>
        <dbReference type="Proteomes" id="UP001629113"/>
    </source>
</evidence>
<evidence type="ECO:0000256" key="1">
    <source>
        <dbReference type="SAM" id="MobiDB-lite"/>
    </source>
</evidence>
<dbReference type="InterPro" id="IPR027417">
    <property type="entry name" value="P-loop_NTPase"/>
</dbReference>
<feature type="region of interest" description="Disordered" evidence="1">
    <location>
        <begin position="15"/>
        <end position="47"/>
    </location>
</feature>
<name>A0ABR4PN69_9HELO</name>
<reference evidence="2 3" key="1">
    <citation type="submission" date="2024-06" db="EMBL/GenBank/DDBJ databases">
        <title>Complete genome of Phlyctema vagabunda strain 19-DSS-EL-015.</title>
        <authorList>
            <person name="Fiorenzani C."/>
        </authorList>
    </citation>
    <scope>NUCLEOTIDE SEQUENCE [LARGE SCALE GENOMIC DNA]</scope>
    <source>
        <strain evidence="2 3">19-DSS-EL-015</strain>
    </source>
</reference>
<dbReference type="PANTHER" id="PTHR43721">
    <property type="entry name" value="ELONGATION FACTOR TU-RELATED"/>
    <property type="match status" value="1"/>
</dbReference>
<dbReference type="Proteomes" id="UP001629113">
    <property type="component" value="Unassembled WGS sequence"/>
</dbReference>
<dbReference type="PANTHER" id="PTHR43721:SF30">
    <property type="entry name" value="TR-TYPE G DOMAIN-CONTAINING PROTEIN"/>
    <property type="match status" value="1"/>
</dbReference>
<dbReference type="Gene3D" id="3.40.50.300">
    <property type="entry name" value="P-loop containing nucleotide triphosphate hydrolases"/>
    <property type="match status" value="1"/>
</dbReference>
<proteinExistence type="predicted"/>
<protein>
    <submittedName>
        <fullName evidence="2">GTP-binding protein</fullName>
    </submittedName>
</protein>
<comment type="caution">
    <text evidence="2">The sequence shown here is derived from an EMBL/GenBank/DDBJ whole genome shotgun (WGS) entry which is preliminary data.</text>
</comment>
<accession>A0ABR4PN69</accession>
<organism evidence="2 3">
    <name type="scientific">Phlyctema vagabunda</name>
    <dbReference type="NCBI Taxonomy" id="108571"/>
    <lineage>
        <taxon>Eukaryota</taxon>
        <taxon>Fungi</taxon>
        <taxon>Dikarya</taxon>
        <taxon>Ascomycota</taxon>
        <taxon>Pezizomycotina</taxon>
        <taxon>Leotiomycetes</taxon>
        <taxon>Helotiales</taxon>
        <taxon>Dermateaceae</taxon>
        <taxon>Phlyctema</taxon>
    </lineage>
</organism>
<dbReference type="InterPro" id="IPR050055">
    <property type="entry name" value="EF-Tu_GTPase"/>
</dbReference>
<feature type="compositionally biased region" description="Polar residues" evidence="1">
    <location>
        <begin position="15"/>
        <end position="37"/>
    </location>
</feature>
<keyword evidence="3" id="KW-1185">Reference proteome</keyword>